<keyword evidence="10" id="KW-0347">Helicase</keyword>
<dbReference type="Pfam" id="PF13307">
    <property type="entry name" value="Helicase_C_2"/>
    <property type="match status" value="1"/>
</dbReference>
<dbReference type="InterPro" id="IPR013520">
    <property type="entry name" value="Ribonucl_H"/>
</dbReference>
<dbReference type="InterPro" id="IPR045028">
    <property type="entry name" value="DinG/Rad3-like"/>
</dbReference>
<evidence type="ECO:0000259" key="9">
    <source>
        <dbReference type="PROSITE" id="PS51193"/>
    </source>
</evidence>
<comment type="catalytic activity">
    <reaction evidence="6">
        <text>ATP + H2O = ADP + phosphate + H(+)</text>
        <dbReference type="Rhea" id="RHEA:13065"/>
        <dbReference type="ChEBI" id="CHEBI:15377"/>
        <dbReference type="ChEBI" id="CHEBI:15378"/>
        <dbReference type="ChEBI" id="CHEBI:30616"/>
        <dbReference type="ChEBI" id="CHEBI:43474"/>
        <dbReference type="ChEBI" id="CHEBI:456216"/>
        <dbReference type="EC" id="5.6.2.3"/>
    </reaction>
</comment>
<dbReference type="InterPro" id="IPR006555">
    <property type="entry name" value="ATP-dep_Helicase_C"/>
</dbReference>
<feature type="binding site" evidence="7">
    <location>
        <begin position="286"/>
        <end position="293"/>
    </location>
    <ligand>
        <name>ATP</name>
        <dbReference type="ChEBI" id="CHEBI:30616"/>
    </ligand>
</feature>
<dbReference type="InterPro" id="IPR006310">
    <property type="entry name" value="DinG"/>
</dbReference>
<protein>
    <recommendedName>
        <fullName evidence="7 8">3'-5' exonuclease DinG</fullName>
        <ecNumber evidence="7 8">3.1.-.-</ecNumber>
    </recommendedName>
</protein>
<evidence type="ECO:0000256" key="3">
    <source>
        <dbReference type="ARBA" id="ARBA00022741"/>
    </source>
</evidence>
<dbReference type="PANTHER" id="PTHR11472:SF34">
    <property type="entry name" value="REGULATOR OF TELOMERE ELONGATION HELICASE 1"/>
    <property type="match status" value="1"/>
</dbReference>
<keyword evidence="2 7" id="KW-0540">Nuclease</keyword>
<dbReference type="Proteomes" id="UP001589855">
    <property type="component" value="Unassembled WGS sequence"/>
</dbReference>
<evidence type="ECO:0000256" key="4">
    <source>
        <dbReference type="ARBA" id="ARBA00022801"/>
    </source>
</evidence>
<dbReference type="SUPFAM" id="SSF53098">
    <property type="entry name" value="Ribonuclease H-like"/>
    <property type="match status" value="1"/>
</dbReference>
<comment type="similarity">
    <text evidence="7 8">Belongs to the helicase family. DinG subfamily. Type 2 sub-subfamily.</text>
</comment>
<evidence type="ECO:0000256" key="2">
    <source>
        <dbReference type="ARBA" id="ARBA00022722"/>
    </source>
</evidence>
<keyword evidence="4 7" id="KW-0378">Hydrolase</keyword>
<dbReference type="SMART" id="SM00487">
    <property type="entry name" value="DEXDc"/>
    <property type="match status" value="1"/>
</dbReference>
<name>A0ABV6K233_9LACO</name>
<dbReference type="EMBL" id="JBHLUK010000052">
    <property type="protein sequence ID" value="MFC0423515.1"/>
    <property type="molecule type" value="Genomic_DNA"/>
</dbReference>
<dbReference type="Pfam" id="PF00929">
    <property type="entry name" value="RNase_T"/>
    <property type="match status" value="1"/>
</dbReference>
<organism evidence="10 11">
    <name type="scientific">Lactiplantibacillus plajomi</name>
    <dbReference type="NCBI Taxonomy" id="1457217"/>
    <lineage>
        <taxon>Bacteria</taxon>
        <taxon>Bacillati</taxon>
        <taxon>Bacillota</taxon>
        <taxon>Bacilli</taxon>
        <taxon>Lactobacillales</taxon>
        <taxon>Lactobacillaceae</taxon>
        <taxon>Lactiplantibacillus</taxon>
    </lineage>
</organism>
<evidence type="ECO:0000256" key="6">
    <source>
        <dbReference type="ARBA" id="ARBA00048954"/>
    </source>
</evidence>
<dbReference type="InterPro" id="IPR036397">
    <property type="entry name" value="RNaseH_sf"/>
</dbReference>
<dbReference type="InterPro" id="IPR014001">
    <property type="entry name" value="Helicase_ATP-bd"/>
</dbReference>
<dbReference type="Gene3D" id="3.30.420.10">
    <property type="entry name" value="Ribonuclease H-like superfamily/Ribonuclease H"/>
    <property type="match status" value="1"/>
</dbReference>
<dbReference type="PROSITE" id="PS51193">
    <property type="entry name" value="HELICASE_ATP_BIND_2"/>
    <property type="match status" value="1"/>
</dbReference>
<dbReference type="CDD" id="cd06127">
    <property type="entry name" value="DEDDh"/>
    <property type="match status" value="1"/>
</dbReference>
<comment type="function">
    <text evidence="7 8">3'-5' exonuclease.</text>
</comment>
<keyword evidence="11" id="KW-1185">Reference proteome</keyword>
<proteinExistence type="inferred from homology"/>
<dbReference type="PANTHER" id="PTHR11472">
    <property type="entry name" value="DNA REPAIR DEAD HELICASE RAD3/XP-D SUBFAMILY MEMBER"/>
    <property type="match status" value="1"/>
</dbReference>
<evidence type="ECO:0000256" key="1">
    <source>
        <dbReference type="ARBA" id="ARBA00001966"/>
    </source>
</evidence>
<evidence type="ECO:0000256" key="5">
    <source>
        <dbReference type="ARBA" id="ARBA00022840"/>
    </source>
</evidence>
<feature type="short sequence motif" description="DEAH box" evidence="7">
    <location>
        <begin position="463"/>
        <end position="466"/>
    </location>
</feature>
<feature type="domain" description="Helicase ATP-binding" evidence="9">
    <location>
        <begin position="247"/>
        <end position="516"/>
    </location>
</feature>
<comment type="cofactor">
    <cofactor evidence="1">
        <name>[4Fe-4S] cluster</name>
        <dbReference type="ChEBI" id="CHEBI:49883"/>
    </cofactor>
</comment>
<dbReference type="SUPFAM" id="SSF52540">
    <property type="entry name" value="P-loop containing nucleoside triphosphate hydrolases"/>
    <property type="match status" value="2"/>
</dbReference>
<dbReference type="Pfam" id="PF00270">
    <property type="entry name" value="DEAD"/>
    <property type="match status" value="1"/>
</dbReference>
<evidence type="ECO:0000256" key="7">
    <source>
        <dbReference type="HAMAP-Rule" id="MF_02206"/>
    </source>
</evidence>
<dbReference type="InterPro" id="IPR014013">
    <property type="entry name" value="Helic_SF1/SF2_ATP-bd_DinG/Rad3"/>
</dbReference>
<accession>A0ABV6K233</accession>
<keyword evidence="7 8" id="KW-0269">Exonuclease</keyword>
<dbReference type="Gene3D" id="3.40.50.300">
    <property type="entry name" value="P-loop containing nucleotide triphosphate hydrolases"/>
    <property type="match status" value="2"/>
</dbReference>
<dbReference type="SMART" id="SM00479">
    <property type="entry name" value="EXOIII"/>
    <property type="match status" value="1"/>
</dbReference>
<keyword evidence="5 7" id="KW-0067">ATP-binding</keyword>
<gene>
    <name evidence="7 8" type="primary">dinG</name>
    <name evidence="10" type="ORF">ACFFGS_05190</name>
</gene>
<dbReference type="InterPro" id="IPR011545">
    <property type="entry name" value="DEAD/DEAH_box_helicase_dom"/>
</dbReference>
<dbReference type="SMART" id="SM00491">
    <property type="entry name" value="HELICc2"/>
    <property type="match status" value="1"/>
</dbReference>
<evidence type="ECO:0000313" key="11">
    <source>
        <dbReference type="Proteomes" id="UP001589855"/>
    </source>
</evidence>
<dbReference type="RefSeq" id="WP_137646085.1">
    <property type="nucleotide sequence ID" value="NZ_BAABRM010000036.1"/>
</dbReference>
<evidence type="ECO:0000256" key="8">
    <source>
        <dbReference type="RuleBase" id="RU364106"/>
    </source>
</evidence>
<dbReference type="InterPro" id="IPR027417">
    <property type="entry name" value="P-loop_NTPase"/>
</dbReference>
<dbReference type="HAMAP" id="MF_02206">
    <property type="entry name" value="DinG_exonucl"/>
    <property type="match status" value="1"/>
</dbReference>
<dbReference type="EC" id="3.1.-.-" evidence="7 8"/>
<evidence type="ECO:0000313" key="10">
    <source>
        <dbReference type="EMBL" id="MFC0423515.1"/>
    </source>
</evidence>
<reference evidence="10 11" key="1">
    <citation type="submission" date="2024-09" db="EMBL/GenBank/DDBJ databases">
        <authorList>
            <person name="Sun Q."/>
            <person name="Mori K."/>
        </authorList>
    </citation>
    <scope>NUCLEOTIDE SEQUENCE [LARGE SCALE GENOMIC DNA]</scope>
    <source>
        <strain evidence="10 11">TBRC 4575</strain>
    </source>
</reference>
<keyword evidence="3 7" id="KW-0547">Nucleotide-binding</keyword>
<dbReference type="NCBIfam" id="TIGR01407">
    <property type="entry name" value="dinG_rel"/>
    <property type="match status" value="1"/>
</dbReference>
<dbReference type="InterPro" id="IPR012337">
    <property type="entry name" value="RNaseH-like_sf"/>
</dbReference>
<dbReference type="GO" id="GO:0004386">
    <property type="term" value="F:helicase activity"/>
    <property type="evidence" value="ECO:0007669"/>
    <property type="project" value="UniProtKB-KW"/>
</dbReference>
<comment type="caution">
    <text evidence="10">The sequence shown here is derived from an EMBL/GenBank/DDBJ whole genome shotgun (WGS) entry which is preliminary data.</text>
</comment>
<sequence length="942" mass="105841">MKPTTTYAIVDIETTGTSVKDGDRIIQIGCAFVKNNKIVNTFAADVNPLTTVPAVIENLTGISNARVRKAAPFDDLAGTIYSLLQGTVFVAHNVNFDLPFINAELARVGYPELPIRAVDTVSLAQILLPTAPSFRLRDLSHLLDIAHQHPHSADSDAVATANLFIFLQKRLASLPLITLQQMVRLAPELPRETAELFAYALQRGKQHPQPLPKNLMVRNGIALRKPELPQGVAGRQPHRYPVTKAQKTRLFGKNLTYRPQQARMMNQIYRHYTNEQAQQQPLLIEAPTGTGKTLGYLLPLAYLAQDGRQVVVSTATTVLQTQLQEQGVALLNALLPDAVSAVVIKGNHHYVDLNRFAHGLALHEHSKQTQLLKLRVLVWLTMTLTGDLDELHLTTYQAPYFAEIAHHGAASLKADDPFFKEDFLRRRDQLTAQATFIITNHAYLMRHVAQLGSRQQQPLLVLDEAQHLPDGVLRESRQTFNFNFYMSACHSLASRIDQEHDLNLRALFAEQPQADYRLKLLDNSLKDTDLHLQQFQAALARQFVPSQKGGSQPLEIAITTDEITSFFATHNALIKQLQTAIENCFLQYQQLNEQYQHDQSQILPREQHVLDDFYNRFQDLRRGYDLLRAWVMPVTRGQRVFWINLNQWHDRGSLTLSGSLIDTQGFFKDQLYPYFSAPLLTGATLFATGKSQYVYDQLDLDATTAEHHQLASPFDLKRQARLLVATDATNAESPSGKQRAGYLARAIEQIVTAAPKQTLVLFNSLNMIEAVFYRLHQSGAVSDRELLAQGINGSREKLIRRFVQGDNAILLGAASFWEGIDLPQEQLELLIVTQLPFESPDQATTKARYDQLRHANRNPFYHEALPKAALKLKQGLGRLIRTEDDRGAAIILDDRVVTKRYGQTILKALPKSLTPTTGSVAEITTELQSFFKTKTQSVSDPD</sequence>